<reference evidence="1" key="1">
    <citation type="submission" date="2021-06" db="EMBL/GenBank/DDBJ databases">
        <authorList>
            <person name="Kallberg Y."/>
            <person name="Tangrot J."/>
            <person name="Rosling A."/>
        </authorList>
    </citation>
    <scope>NUCLEOTIDE SEQUENCE</scope>
    <source>
        <strain evidence="1">AU212A</strain>
    </source>
</reference>
<sequence length="81" mass="9834">MQVEYLEKTLSALEDKNTNINSKFLKFEKLMMYCDSNAKIMNKMILDDNYSYRLINITDYFGRNIKSEDENNSRKIMRYRK</sequence>
<feature type="non-terminal residue" evidence="1">
    <location>
        <position position="81"/>
    </location>
</feature>
<dbReference type="EMBL" id="CAJVPM010007295">
    <property type="protein sequence ID" value="CAG8544267.1"/>
    <property type="molecule type" value="Genomic_DNA"/>
</dbReference>
<name>A0ACA9LQ32_9GLOM</name>
<comment type="caution">
    <text evidence="1">The sequence shown here is derived from an EMBL/GenBank/DDBJ whole genome shotgun (WGS) entry which is preliminary data.</text>
</comment>
<organism evidence="1 2">
    <name type="scientific">Scutellospora calospora</name>
    <dbReference type="NCBI Taxonomy" id="85575"/>
    <lineage>
        <taxon>Eukaryota</taxon>
        <taxon>Fungi</taxon>
        <taxon>Fungi incertae sedis</taxon>
        <taxon>Mucoromycota</taxon>
        <taxon>Glomeromycotina</taxon>
        <taxon>Glomeromycetes</taxon>
        <taxon>Diversisporales</taxon>
        <taxon>Gigasporaceae</taxon>
        <taxon>Scutellospora</taxon>
    </lineage>
</organism>
<accession>A0ACA9LQ32</accession>
<evidence type="ECO:0000313" key="2">
    <source>
        <dbReference type="Proteomes" id="UP000789860"/>
    </source>
</evidence>
<dbReference type="Proteomes" id="UP000789860">
    <property type="component" value="Unassembled WGS sequence"/>
</dbReference>
<gene>
    <name evidence="1" type="ORF">SCALOS_LOCUS4955</name>
</gene>
<protein>
    <submittedName>
        <fullName evidence="1">9756_t:CDS:1</fullName>
    </submittedName>
</protein>
<evidence type="ECO:0000313" key="1">
    <source>
        <dbReference type="EMBL" id="CAG8544267.1"/>
    </source>
</evidence>
<proteinExistence type="predicted"/>
<keyword evidence="2" id="KW-1185">Reference proteome</keyword>